<feature type="compositionally biased region" description="Basic and acidic residues" evidence="1">
    <location>
        <begin position="1"/>
        <end position="10"/>
    </location>
</feature>
<comment type="caution">
    <text evidence="2">The sequence shown here is derived from an EMBL/GenBank/DDBJ whole genome shotgun (WGS) entry which is preliminary data.</text>
</comment>
<name>A0AAV7QL22_PLEWA</name>
<evidence type="ECO:0000313" key="3">
    <source>
        <dbReference type="Proteomes" id="UP001066276"/>
    </source>
</evidence>
<feature type="region of interest" description="Disordered" evidence="1">
    <location>
        <begin position="116"/>
        <end position="138"/>
    </location>
</feature>
<gene>
    <name evidence="2" type="ORF">NDU88_007196</name>
</gene>
<feature type="region of interest" description="Disordered" evidence="1">
    <location>
        <begin position="1"/>
        <end position="27"/>
    </location>
</feature>
<proteinExistence type="predicted"/>
<evidence type="ECO:0000256" key="1">
    <source>
        <dbReference type="SAM" id="MobiDB-lite"/>
    </source>
</evidence>
<reference evidence="2" key="1">
    <citation type="journal article" date="2022" name="bioRxiv">
        <title>Sequencing and chromosome-scale assembly of the giantPleurodeles waltlgenome.</title>
        <authorList>
            <person name="Brown T."/>
            <person name="Elewa A."/>
            <person name="Iarovenko S."/>
            <person name="Subramanian E."/>
            <person name="Araus A.J."/>
            <person name="Petzold A."/>
            <person name="Susuki M."/>
            <person name="Suzuki K.-i.T."/>
            <person name="Hayashi T."/>
            <person name="Toyoda A."/>
            <person name="Oliveira C."/>
            <person name="Osipova E."/>
            <person name="Leigh N.D."/>
            <person name="Simon A."/>
            <person name="Yun M.H."/>
        </authorList>
    </citation>
    <scope>NUCLEOTIDE SEQUENCE</scope>
    <source>
        <strain evidence="2">20211129_DDA</strain>
        <tissue evidence="2">Liver</tissue>
    </source>
</reference>
<protein>
    <submittedName>
        <fullName evidence="2">Uncharacterized protein</fullName>
    </submittedName>
</protein>
<accession>A0AAV7QL22</accession>
<dbReference type="Proteomes" id="UP001066276">
    <property type="component" value="Chromosome 6"/>
</dbReference>
<keyword evidence="3" id="KW-1185">Reference proteome</keyword>
<dbReference type="AlphaFoldDB" id="A0AAV7QL22"/>
<dbReference type="EMBL" id="JANPWB010000010">
    <property type="protein sequence ID" value="KAJ1140858.1"/>
    <property type="molecule type" value="Genomic_DNA"/>
</dbReference>
<evidence type="ECO:0000313" key="2">
    <source>
        <dbReference type="EMBL" id="KAJ1140858.1"/>
    </source>
</evidence>
<organism evidence="2 3">
    <name type="scientific">Pleurodeles waltl</name>
    <name type="common">Iberian ribbed newt</name>
    <dbReference type="NCBI Taxonomy" id="8319"/>
    <lineage>
        <taxon>Eukaryota</taxon>
        <taxon>Metazoa</taxon>
        <taxon>Chordata</taxon>
        <taxon>Craniata</taxon>
        <taxon>Vertebrata</taxon>
        <taxon>Euteleostomi</taxon>
        <taxon>Amphibia</taxon>
        <taxon>Batrachia</taxon>
        <taxon>Caudata</taxon>
        <taxon>Salamandroidea</taxon>
        <taxon>Salamandridae</taxon>
        <taxon>Pleurodelinae</taxon>
        <taxon>Pleurodeles</taxon>
    </lineage>
</organism>
<sequence length="191" mass="20154">MGGNKSEKLGADGPEPCAQPVQSGSGVPQDLPVSAILVAHTQKFDDILHAVQSIKSTVEPKIDTLCIEMGHLREEHKKLKERVASAEGGLGMVGGQRHGFGLAAEAFALGEVWSTEGPQGRHPAHVGGPRAEQASMERDRACVEVERRVGSPASSARSVDQQDVVSPDLEVEQVILGEGPTVTPQTAEDLL</sequence>